<protein>
    <submittedName>
        <fullName evidence="5">C5a12611-8c66-427a-80e9-ed35e016708b</fullName>
    </submittedName>
</protein>
<feature type="domain" description="NmrA-like" evidence="4">
    <location>
        <begin position="3"/>
        <end position="310"/>
    </location>
</feature>
<evidence type="ECO:0000256" key="2">
    <source>
        <dbReference type="ARBA" id="ARBA00022857"/>
    </source>
</evidence>
<dbReference type="SUPFAM" id="SSF51735">
    <property type="entry name" value="NAD(P)-binding Rossmann-fold domains"/>
    <property type="match status" value="1"/>
</dbReference>
<reference evidence="5 6" key="1">
    <citation type="submission" date="2018-04" db="EMBL/GenBank/DDBJ databases">
        <authorList>
            <person name="Huttner S."/>
            <person name="Dainat J."/>
        </authorList>
    </citation>
    <scope>NUCLEOTIDE SEQUENCE [LARGE SCALE GENOMIC DNA]</scope>
</reference>
<keyword evidence="2" id="KW-0521">NADP</keyword>
<dbReference type="EMBL" id="OUUZ01000008">
    <property type="protein sequence ID" value="SPQ21496.1"/>
    <property type="molecule type" value="Genomic_DNA"/>
</dbReference>
<evidence type="ECO:0000259" key="4">
    <source>
        <dbReference type="Pfam" id="PF05368"/>
    </source>
</evidence>
<dbReference type="Proteomes" id="UP000289323">
    <property type="component" value="Unassembled WGS sequence"/>
</dbReference>
<dbReference type="PANTHER" id="PTHR47706">
    <property type="entry name" value="NMRA-LIKE FAMILY PROTEIN"/>
    <property type="match status" value="1"/>
</dbReference>
<sequence length="323" mass="35813">MVKIAIAGGSGDLGREILDALVATGKHEILILSRNDTPTFALAPGVTWVKANYDDANQLAEILRGVDTVISVIVVHTDPDNRAQKNLIDAAVRAGVRRLAPSEWITSTVLPHMPWYAGKVEIRKYLEDINKDKKVLEYTLFQPGLFLNYLTYPHKSAKHIVQLELPISFAHRRALMVEGSDEAKITLTTAEDLANVVARAVEYEGEWPRVGGVRGTELTLGQLLAIGERVRGAPFHIERLDAEDLKAGKIKSSWMPMPEHHAISPEELEKLRPTFIGGMILGISAGHLSVSDEWNRLLPDYKFTQAEEFLAAAWRGKLDEMGL</sequence>
<evidence type="ECO:0000313" key="6">
    <source>
        <dbReference type="Proteomes" id="UP000289323"/>
    </source>
</evidence>
<name>A0A446BG44_9PEZI</name>
<dbReference type="InterPro" id="IPR008030">
    <property type="entry name" value="NmrA-like"/>
</dbReference>
<dbReference type="InterPro" id="IPR051609">
    <property type="entry name" value="NmrA/Isoflavone_reductase-like"/>
</dbReference>
<evidence type="ECO:0000313" key="5">
    <source>
        <dbReference type="EMBL" id="SPQ21496.1"/>
    </source>
</evidence>
<evidence type="ECO:0000256" key="3">
    <source>
        <dbReference type="ARBA" id="ARBA00023002"/>
    </source>
</evidence>
<proteinExistence type="inferred from homology"/>
<dbReference type="AlphaFoldDB" id="A0A446BG44"/>
<organism evidence="5 6">
    <name type="scientific">Thermothielavioides terrestris</name>
    <dbReference type="NCBI Taxonomy" id="2587410"/>
    <lineage>
        <taxon>Eukaryota</taxon>
        <taxon>Fungi</taxon>
        <taxon>Dikarya</taxon>
        <taxon>Ascomycota</taxon>
        <taxon>Pezizomycotina</taxon>
        <taxon>Sordariomycetes</taxon>
        <taxon>Sordariomycetidae</taxon>
        <taxon>Sordariales</taxon>
        <taxon>Chaetomiaceae</taxon>
        <taxon>Thermothielavioides</taxon>
    </lineage>
</organism>
<dbReference type="GO" id="GO:0016491">
    <property type="term" value="F:oxidoreductase activity"/>
    <property type="evidence" value="ECO:0007669"/>
    <property type="project" value="UniProtKB-KW"/>
</dbReference>
<dbReference type="PANTHER" id="PTHR47706:SF4">
    <property type="entry name" value="NMRA-LIKE DOMAIN-CONTAINING PROTEIN"/>
    <property type="match status" value="1"/>
</dbReference>
<dbReference type="Pfam" id="PF05368">
    <property type="entry name" value="NmrA"/>
    <property type="match status" value="1"/>
</dbReference>
<gene>
    <name evidence="5" type="ORF">TT172_LOCUS3915</name>
</gene>
<comment type="similarity">
    <text evidence="1">Belongs to the NmrA-type oxidoreductase family. Isoflavone reductase subfamily.</text>
</comment>
<accession>A0A446BG44</accession>
<dbReference type="InterPro" id="IPR036291">
    <property type="entry name" value="NAD(P)-bd_dom_sf"/>
</dbReference>
<evidence type="ECO:0000256" key="1">
    <source>
        <dbReference type="ARBA" id="ARBA00005725"/>
    </source>
</evidence>
<keyword evidence="3" id="KW-0560">Oxidoreductase</keyword>
<dbReference type="Gene3D" id="3.40.50.720">
    <property type="entry name" value="NAD(P)-binding Rossmann-like Domain"/>
    <property type="match status" value="1"/>
</dbReference>